<feature type="signal peptide" evidence="2">
    <location>
        <begin position="1"/>
        <end position="16"/>
    </location>
</feature>
<dbReference type="OrthoDB" id="417947at2759"/>
<evidence type="ECO:0000256" key="1">
    <source>
        <dbReference type="SAM" id="MobiDB-lite"/>
    </source>
</evidence>
<evidence type="ECO:0000256" key="2">
    <source>
        <dbReference type="SAM" id="SignalP"/>
    </source>
</evidence>
<accession>A0A812UI46</accession>
<sequence>MLLRLSAIGLCQLALATFHRSQSSSNLSTCPPCDIDDWNDESFKQCNFWGDPHITSSYGDLDAFDFQGIGLFKWAVSSGCGYKFQVNAFTCRYTPRLWSNSITRYLAIQMGDDIIYINNTNVGGSGLDMVDDPTFSRATAGVNIQSPDKCFRMNVNVKPLDGGLRWYHNVKLRIFKDVLEKDGICGSSDLLGQLVYSDDSDTLFTDEQLTEMCTTCTDPNAPPPLGCPGTGPGTNSPGCEFMSQSSNLNSFECTEDKLPKDGSSVEAGNLSTYQGLTKNGDHCLAYVKTKGGGSSASCAQYCEDIGSTCVGVWDQLSGTTCALDPINITVNHGATCHNRAGLRDMLCICDKPSPDNPFPGPSPGRVCGSAESFNEAVDLCKVCLPNAEFTDAPVAEQDKRLRSCVIDICSLPGTATLDDKEAIAENSCEQDPDLPPDGMKVCSAAGFCEAICVDNLVFPTIGVSACHGLCKPIFESKVKGGLRGFCDYKDTCSGYDCSDSSYYCPLLCQSLECDQNVQDGCSGCEQRCADQFADVDDILEEYCRDSALAGIVEDLEKLLRSCSHDSNLLSPHRLRFCAEYCKSDENGNNPLHFDPAECIAFCTSDAGYNSIIGIVESKFCPHSNSISAGQDTTPSPTTSTPGANISICDDRGFCDAICDIGFAGAQCRADCGAEARKITRTFCRCGVCSHSMLQETEEVGLLHFRAPTPGAPELGGELSSCRCRNPSYYCKKLCDDGFKRHGDRELVCVESCLVKFPEVLQVLETYEDTCPACQARRGDDDKGDDDRRNDDDKKRDSGGAFMSVVRRIHILPFHDGTFLVDAHVESLFLKTAILCCESTIASMLVDGRRNKD</sequence>
<gene>
    <name evidence="3" type="ORF">SNAT2548_LOCUS33012</name>
</gene>
<feature type="chain" id="PRO_5032657190" evidence="2">
    <location>
        <begin position="17"/>
        <end position="852"/>
    </location>
</feature>
<protein>
    <submittedName>
        <fullName evidence="3">Uncharacterized protein</fullName>
    </submittedName>
</protein>
<comment type="caution">
    <text evidence="3">The sequence shown here is derived from an EMBL/GenBank/DDBJ whole genome shotgun (WGS) entry which is preliminary data.</text>
</comment>
<dbReference type="EMBL" id="CAJNDS010002735">
    <property type="protein sequence ID" value="CAE7578549.1"/>
    <property type="molecule type" value="Genomic_DNA"/>
</dbReference>
<evidence type="ECO:0000313" key="4">
    <source>
        <dbReference type="Proteomes" id="UP000604046"/>
    </source>
</evidence>
<dbReference type="AlphaFoldDB" id="A0A812UI46"/>
<dbReference type="Proteomes" id="UP000604046">
    <property type="component" value="Unassembled WGS sequence"/>
</dbReference>
<evidence type="ECO:0000313" key="3">
    <source>
        <dbReference type="EMBL" id="CAE7578549.1"/>
    </source>
</evidence>
<feature type="region of interest" description="Disordered" evidence="1">
    <location>
        <begin position="776"/>
        <end position="796"/>
    </location>
</feature>
<keyword evidence="2" id="KW-0732">Signal</keyword>
<proteinExistence type="predicted"/>
<keyword evidence="4" id="KW-1185">Reference proteome</keyword>
<reference evidence="3" key="1">
    <citation type="submission" date="2021-02" db="EMBL/GenBank/DDBJ databases">
        <authorList>
            <person name="Dougan E. K."/>
            <person name="Rhodes N."/>
            <person name="Thang M."/>
            <person name="Chan C."/>
        </authorList>
    </citation>
    <scope>NUCLEOTIDE SEQUENCE</scope>
</reference>
<name>A0A812UI46_9DINO</name>
<organism evidence="3 4">
    <name type="scientific">Symbiodinium natans</name>
    <dbReference type="NCBI Taxonomy" id="878477"/>
    <lineage>
        <taxon>Eukaryota</taxon>
        <taxon>Sar</taxon>
        <taxon>Alveolata</taxon>
        <taxon>Dinophyceae</taxon>
        <taxon>Suessiales</taxon>
        <taxon>Symbiodiniaceae</taxon>
        <taxon>Symbiodinium</taxon>
    </lineage>
</organism>